<dbReference type="STRING" id="1077348.A0A2G8RZ57"/>
<dbReference type="OrthoDB" id="4456959at2759"/>
<accession>A0A2G8RZ57</accession>
<dbReference type="PANTHER" id="PTHR46910:SF38">
    <property type="entry name" value="ZN(2)-C6 FUNGAL-TYPE DOMAIN-CONTAINING PROTEIN"/>
    <property type="match status" value="1"/>
</dbReference>
<reference evidence="3 4" key="1">
    <citation type="journal article" date="2015" name="Sci. Rep.">
        <title>Chromosome-level genome map provides insights into diverse defense mechanisms in the medicinal fungus Ganoderma sinense.</title>
        <authorList>
            <person name="Zhu Y."/>
            <person name="Xu J."/>
            <person name="Sun C."/>
            <person name="Zhou S."/>
            <person name="Xu H."/>
            <person name="Nelson D.R."/>
            <person name="Qian J."/>
            <person name="Song J."/>
            <person name="Luo H."/>
            <person name="Xiang L."/>
            <person name="Li Y."/>
            <person name="Xu Z."/>
            <person name="Ji A."/>
            <person name="Wang L."/>
            <person name="Lu S."/>
            <person name="Hayward A."/>
            <person name="Sun W."/>
            <person name="Li X."/>
            <person name="Schwartz D.C."/>
            <person name="Wang Y."/>
            <person name="Chen S."/>
        </authorList>
    </citation>
    <scope>NUCLEOTIDE SEQUENCE [LARGE SCALE GENOMIC DNA]</scope>
    <source>
        <strain evidence="3 4">ZZ0214-1</strain>
    </source>
</reference>
<evidence type="ECO:0000256" key="1">
    <source>
        <dbReference type="ARBA" id="ARBA00023242"/>
    </source>
</evidence>
<feature type="compositionally biased region" description="Pro residues" evidence="2">
    <location>
        <begin position="370"/>
        <end position="386"/>
    </location>
</feature>
<protein>
    <submittedName>
        <fullName evidence="3">Transcription factor</fullName>
    </submittedName>
</protein>
<name>A0A2G8RZ57_9APHY</name>
<comment type="caution">
    <text evidence="3">The sequence shown here is derived from an EMBL/GenBank/DDBJ whole genome shotgun (WGS) entry which is preliminary data.</text>
</comment>
<proteinExistence type="predicted"/>
<dbReference type="PANTHER" id="PTHR46910">
    <property type="entry name" value="TRANSCRIPTION FACTOR PDR1"/>
    <property type="match status" value="1"/>
</dbReference>
<feature type="region of interest" description="Disordered" evidence="2">
    <location>
        <begin position="472"/>
        <end position="495"/>
    </location>
</feature>
<dbReference type="EMBL" id="AYKW01000037">
    <property type="protein sequence ID" value="PIL26803.1"/>
    <property type="molecule type" value="Genomic_DNA"/>
</dbReference>
<keyword evidence="1" id="KW-0539">Nucleus</keyword>
<sequence length="495" mass="53636">MDRATSFALGRPCAIQDEDFDIDLPTECDDEHWAHADAELAFKQPPGRPSKVAFFNCFVRLHQILAFAMRTIYSINKSKALLGFVGQQWEQHIVAELDSALNKWIDSVPDHLRWDPTRENLLFLNQSANLHANYYQLQIAVHRPFIPSPRKPSPLSFPSLAICTNAARSCIHVLDVQYNRAGVPLYSNQMALFTAGIVLLLNIWGGKRSGLSTDPAKEMADVHKCMKMLRTLEPRWHTAGRLWDILYELASVGDLPLPHLSPAPSNKRERDSDSPVSSGAVSIASDSPRGSGVTDSYRAFAGNRRPLPRPLSTHPNPASSDSEKQVAAKGSGGGAAPPSFALPVHTDELGRLPVHPGFNVGYSGEWQPSQQPPQPQPQAGAAPPPFDPRMMGLYALQPPSFNEMFGASMQEPSAFTQAGPEVSMGAGPAAGAAQGPPLSSEEMAFADNTLAMWSNAPSSFEWDDWGTYINNVSGMHNHPGAAGPPPPPGPGPAQR</sequence>
<dbReference type="GO" id="GO:0003700">
    <property type="term" value="F:DNA-binding transcription factor activity"/>
    <property type="evidence" value="ECO:0007669"/>
    <property type="project" value="InterPro"/>
</dbReference>
<feature type="region of interest" description="Disordered" evidence="2">
    <location>
        <begin position="258"/>
        <end position="386"/>
    </location>
</feature>
<dbReference type="CDD" id="cd12148">
    <property type="entry name" value="fungal_TF_MHR"/>
    <property type="match status" value="1"/>
</dbReference>
<gene>
    <name evidence="3" type="ORF">GSI_11139</name>
</gene>
<keyword evidence="4" id="KW-1185">Reference proteome</keyword>
<feature type="compositionally biased region" description="Pro residues" evidence="2">
    <location>
        <begin position="482"/>
        <end position="495"/>
    </location>
</feature>
<dbReference type="Proteomes" id="UP000230002">
    <property type="component" value="Unassembled WGS sequence"/>
</dbReference>
<dbReference type="AlphaFoldDB" id="A0A2G8RZ57"/>
<evidence type="ECO:0000313" key="3">
    <source>
        <dbReference type="EMBL" id="PIL26803.1"/>
    </source>
</evidence>
<evidence type="ECO:0000256" key="2">
    <source>
        <dbReference type="SAM" id="MobiDB-lite"/>
    </source>
</evidence>
<organism evidence="3 4">
    <name type="scientific">Ganoderma sinense ZZ0214-1</name>
    <dbReference type="NCBI Taxonomy" id="1077348"/>
    <lineage>
        <taxon>Eukaryota</taxon>
        <taxon>Fungi</taxon>
        <taxon>Dikarya</taxon>
        <taxon>Basidiomycota</taxon>
        <taxon>Agaricomycotina</taxon>
        <taxon>Agaricomycetes</taxon>
        <taxon>Polyporales</taxon>
        <taxon>Polyporaceae</taxon>
        <taxon>Ganoderma</taxon>
    </lineage>
</organism>
<dbReference type="InterPro" id="IPR050987">
    <property type="entry name" value="AtrR-like"/>
</dbReference>
<evidence type="ECO:0000313" key="4">
    <source>
        <dbReference type="Proteomes" id="UP000230002"/>
    </source>
</evidence>